<name>A0A0H3PUQ4_ECO5C</name>
<dbReference type="InterPro" id="IPR010437">
    <property type="entry name" value="T3SS_SsaH/EsaH"/>
</dbReference>
<dbReference type="SMR" id="A0A0H3PUQ4"/>
<dbReference type="AlphaFoldDB" id="A0A0H3PUQ4"/>
<comment type="caution">
    <text evidence="1">The sequence shown here is derived from an EMBL/GenBank/DDBJ whole genome shotgun (WGS) entry which is preliminary data.</text>
</comment>
<evidence type="ECO:0000313" key="2">
    <source>
        <dbReference type="Proteomes" id="UP000004641"/>
    </source>
</evidence>
<organism evidence="1 2">
    <name type="scientific">Escherichia coli O157:H7 (strain EC869)</name>
    <dbReference type="NCBI Taxonomy" id="478008"/>
    <lineage>
        <taxon>Bacteria</taxon>
        <taxon>Pseudomonadati</taxon>
        <taxon>Pseudomonadota</taxon>
        <taxon>Gammaproteobacteria</taxon>
        <taxon>Enterobacterales</taxon>
        <taxon>Enterobacteriaceae</taxon>
        <taxon>Escherichia</taxon>
    </lineage>
</organism>
<evidence type="ECO:0000313" key="1">
    <source>
        <dbReference type="EMBL" id="EDU92785.1"/>
    </source>
</evidence>
<dbReference type="Pfam" id="PF06287">
    <property type="entry name" value="DUF1039"/>
    <property type="match status" value="1"/>
</dbReference>
<dbReference type="RefSeq" id="WP_000245816.1">
    <property type="nucleotide sequence ID" value="NZ_ABHU01000002.1"/>
</dbReference>
<reference evidence="1 2" key="1">
    <citation type="journal article" date="2011" name="Appl. Environ. Microbiol.">
        <title>Genome signatures of Escherichia coli O157:H7 isolates from the bovine host reservoir.</title>
        <authorList>
            <person name="Eppinger M."/>
            <person name="Mammel M.K."/>
            <person name="Leclerc J.E."/>
            <person name="Ravel J."/>
            <person name="Cebula T.A."/>
        </authorList>
    </citation>
    <scope>NUCLEOTIDE SEQUENCE [LARGE SCALE GENOMIC DNA]</scope>
    <source>
        <strain evidence="1 2">EC869</strain>
    </source>
</reference>
<sequence>MVNDISANKILVWAAVAAANHKLPKYAEAILNVFPQIIPDKKDIAHLEFIILFGLNRKNDAVKALEDCMDDETSQLLYSLVHENGSGWVRGF</sequence>
<dbReference type="Proteomes" id="UP000004641">
    <property type="component" value="Unassembled WGS sequence"/>
</dbReference>
<dbReference type="BioCyc" id="ECOL478008-HMP:G76-486793-MONOMER"/>
<protein>
    <submittedName>
        <fullName evidence="1">Type III secretion system protein, SsaH family</fullName>
    </submittedName>
</protein>
<gene>
    <name evidence="1" type="ORF">ECH7EC869_1698</name>
</gene>
<dbReference type="EMBL" id="ABHU01000002">
    <property type="protein sequence ID" value="EDU92785.1"/>
    <property type="molecule type" value="Genomic_DNA"/>
</dbReference>
<proteinExistence type="predicted"/>
<dbReference type="NCBIfam" id="TIGR02498">
    <property type="entry name" value="type_III_ssaH"/>
    <property type="match status" value="1"/>
</dbReference>
<accession>A0A0H3PUQ4</accession>